<feature type="region of interest" description="Disordered" evidence="1">
    <location>
        <begin position="891"/>
        <end position="919"/>
    </location>
</feature>
<dbReference type="EMBL" id="GDJX01009855">
    <property type="protein sequence ID" value="JAT58081.1"/>
    <property type="molecule type" value="Transcribed_RNA"/>
</dbReference>
<feature type="compositionally biased region" description="Basic residues" evidence="1">
    <location>
        <begin position="895"/>
        <end position="907"/>
    </location>
</feature>
<evidence type="ECO:0000313" key="3">
    <source>
        <dbReference type="EMBL" id="JAT58081.1"/>
    </source>
</evidence>
<dbReference type="PROSITE" id="PS50172">
    <property type="entry name" value="BRCT"/>
    <property type="match status" value="1"/>
</dbReference>
<dbReference type="InterPro" id="IPR036420">
    <property type="entry name" value="BRCT_dom_sf"/>
</dbReference>
<dbReference type="GO" id="GO:0000077">
    <property type="term" value="P:DNA damage checkpoint signaling"/>
    <property type="evidence" value="ECO:0007669"/>
    <property type="project" value="TreeGrafter"/>
</dbReference>
<dbReference type="GO" id="GO:0042393">
    <property type="term" value="F:histone binding"/>
    <property type="evidence" value="ECO:0007669"/>
    <property type="project" value="TreeGrafter"/>
</dbReference>
<feature type="region of interest" description="Disordered" evidence="1">
    <location>
        <begin position="1"/>
        <end position="48"/>
    </location>
</feature>
<dbReference type="AlphaFoldDB" id="A0A1D1YTX9"/>
<name>A0A1D1YTX9_9ARAE</name>
<dbReference type="PANTHER" id="PTHR15321">
    <property type="entry name" value="TUMOR SUPPRESSOR P53-BINDING PROTEIN 1"/>
    <property type="match status" value="1"/>
</dbReference>
<evidence type="ECO:0000256" key="1">
    <source>
        <dbReference type="SAM" id="MobiDB-lite"/>
    </source>
</evidence>
<accession>A0A1D1YTX9</accession>
<feature type="non-terminal residue" evidence="3">
    <location>
        <position position="1"/>
    </location>
</feature>
<feature type="domain" description="BRCT" evidence="2">
    <location>
        <begin position="932"/>
        <end position="1031"/>
    </location>
</feature>
<dbReference type="InterPro" id="IPR047252">
    <property type="entry name" value="TP53BP1-like"/>
</dbReference>
<organism evidence="3">
    <name type="scientific">Anthurium amnicola</name>
    <dbReference type="NCBI Taxonomy" id="1678845"/>
    <lineage>
        <taxon>Eukaryota</taxon>
        <taxon>Viridiplantae</taxon>
        <taxon>Streptophyta</taxon>
        <taxon>Embryophyta</taxon>
        <taxon>Tracheophyta</taxon>
        <taxon>Spermatophyta</taxon>
        <taxon>Magnoliopsida</taxon>
        <taxon>Liliopsida</taxon>
        <taxon>Araceae</taxon>
        <taxon>Pothoideae</taxon>
        <taxon>Potheae</taxon>
        <taxon>Anthurium</taxon>
    </lineage>
</organism>
<dbReference type="GO" id="GO:0045944">
    <property type="term" value="P:positive regulation of transcription by RNA polymerase II"/>
    <property type="evidence" value="ECO:0007669"/>
    <property type="project" value="TreeGrafter"/>
</dbReference>
<dbReference type="Gene3D" id="3.40.50.10190">
    <property type="entry name" value="BRCT domain"/>
    <property type="match status" value="2"/>
</dbReference>
<protein>
    <submittedName>
        <fullName evidence="3">Tyrosine recombinase XerD</fullName>
    </submittedName>
</protein>
<dbReference type="GO" id="GO:0005634">
    <property type="term" value="C:nucleus"/>
    <property type="evidence" value="ECO:0007669"/>
    <property type="project" value="TreeGrafter"/>
</dbReference>
<dbReference type="SMART" id="SM00292">
    <property type="entry name" value="BRCT"/>
    <property type="match status" value="1"/>
</dbReference>
<evidence type="ECO:0000259" key="2">
    <source>
        <dbReference type="PROSITE" id="PS50172"/>
    </source>
</evidence>
<reference evidence="3" key="1">
    <citation type="submission" date="2015-07" db="EMBL/GenBank/DDBJ databases">
        <title>Transcriptome Assembly of Anthurium amnicola.</title>
        <authorList>
            <person name="Suzuki J."/>
        </authorList>
    </citation>
    <scope>NUCLEOTIDE SEQUENCE</scope>
</reference>
<dbReference type="SUPFAM" id="SSF52113">
    <property type="entry name" value="BRCT domain"/>
    <property type="match status" value="1"/>
</dbReference>
<proteinExistence type="predicted"/>
<feature type="compositionally biased region" description="Basic and acidic residues" evidence="1">
    <location>
        <begin position="1"/>
        <end position="10"/>
    </location>
</feature>
<dbReference type="PANTHER" id="PTHR15321:SF3">
    <property type="entry name" value="TP53-BINDING PROTEIN 1"/>
    <property type="match status" value="1"/>
</dbReference>
<gene>
    <name evidence="3" type="primary">xerD_3</name>
    <name evidence="3" type="ORF">g.75033</name>
</gene>
<dbReference type="InterPro" id="IPR001357">
    <property type="entry name" value="BRCT_dom"/>
</dbReference>
<sequence length="1174" mass="131375">RNSFSEREANKTLPGNLARKVRPPLPSPTPDRRRFSSNPSPVLRPPHLHFGDRWAAPMADGDGYHPPQFSEEAAWLPPWLQPPQTLLSADGRTKDDCYVYPLGREILGYHEGNVGDGQGTRVLTKDDSRYRNYHLFLSGGDNSPVFDAHCSDNVPHFHLHLSSEGISQISSGQLDDIHKIGAFKSNRESFPQLSVIQNEMDCAHNVENGDHSPNISSRECLPRISQRLPPVPHTRDNQNHGKKNQEKLDGHLETIDIYDVVELAIAASEALVISELTTRGSHSEFLNTAALLEVALRVKQARNDCHVDVSEAVSSNISDELDETGLLHAMDDYIMADAFEDVGLPRDQIFMSPIDSFGSKVSTMKFQTNLHNSEQGHLPYTYDHYVPKTQLSEDPGCRVAQQNVVRAQDLDLGAIALQEKLSLSSTVGSRPKQLRLQALPRNHMEPSIHRPFNLDTSNIKDHTRESVKTFQNDCDGSASAKNLSKEDRYIQGDEDIIHRDRKLRRNVPNFFHGETSLISESVDVPTVGNAIARTPVAEPRIIVSSSSWFDDLHKVPYVENKIHSDEEVVASCNLLEIDMLCSVVPCSLSSDYTHVSDGHKQEAMGLEAGCSLKPAVELVGLQNPEDSVPIMVDAERSNFVASKLRNGGSTVTRTQLNSLKNYSDIVPAKCASSPGKRESIPTMTIAEGKYFMVSLREEETAGILVKPTTKCQSVNEQSRSWKTNIKSYRPSATADSISGFTERILNHEADGNIDPVTHQHADASVPSILNTGARHRLQACNTISSKKYEDENPKISLLSPTEKKKTRNYLNEVRFRNQACVSGCLCSSLHRDFLEEENMPTKKVRFSEAEADVHYIPANLTEEQSLPAKKVWFSEADDDFCRKNVAQPMSSEHHTRFHVKTNRKIKGSSKSSKSGSRKSNCRYLTNDFSKNEKKQILRGLEFLLTGFSRKKKREIETLIGRYGGLVLPDIPSPYVSMDYTERHHPIVLSPKKVQTTKFLYGCAIKTWLLHNNWLSDSVQAGFMLPPAKYLILPNQLSERKHLEIGQLYVCSSGTLFDKLGVMLFGKTSFCAKFSKIVKLGGGQVFKALQWLVQSLKNGKNTVGAIVVEDEINVSRHLKHCALEHDLFMMPASWILNSLFSGKLLPCKKDRTAPLHRIKKPRFPRPDPVDVSEEI</sequence>